<evidence type="ECO:0000256" key="3">
    <source>
        <dbReference type="ARBA" id="ARBA00023163"/>
    </source>
</evidence>
<keyword evidence="7" id="KW-1185">Reference proteome</keyword>
<dbReference type="SUPFAM" id="SSF46689">
    <property type="entry name" value="Homeodomain-like"/>
    <property type="match status" value="1"/>
</dbReference>
<evidence type="ECO:0000256" key="4">
    <source>
        <dbReference type="PROSITE-ProRule" id="PRU00335"/>
    </source>
</evidence>
<evidence type="ECO:0000256" key="1">
    <source>
        <dbReference type="ARBA" id="ARBA00023015"/>
    </source>
</evidence>
<dbReference type="SUPFAM" id="SSF48498">
    <property type="entry name" value="Tetracyclin repressor-like, C-terminal domain"/>
    <property type="match status" value="1"/>
</dbReference>
<dbReference type="Pfam" id="PF00440">
    <property type="entry name" value="TetR_N"/>
    <property type="match status" value="1"/>
</dbReference>
<dbReference type="PANTHER" id="PTHR30055:SF234">
    <property type="entry name" value="HTH-TYPE TRANSCRIPTIONAL REGULATOR BETI"/>
    <property type="match status" value="1"/>
</dbReference>
<reference evidence="6 7" key="1">
    <citation type="journal article" date="2016" name="C (Basel)">
        <title>Selective Growth of and Electricity Production by Marine Exoelectrogenic Bacteria in Self-Aggregated Hydrogel of Microbially Reduced Graphene Oxide.</title>
        <authorList>
            <person name="Yoshida N."/>
            <person name="Goto Y."/>
            <person name="Miyata Y."/>
        </authorList>
    </citation>
    <scope>NUCLEOTIDE SEQUENCE [LARGE SCALE GENOMIC DNA]</scope>
    <source>
        <strain evidence="6 7">NIT-T3</strain>
    </source>
</reference>
<feature type="DNA-binding region" description="H-T-H motif" evidence="4">
    <location>
        <begin position="16"/>
        <end position="35"/>
    </location>
</feature>
<dbReference type="Gene3D" id="1.10.357.10">
    <property type="entry name" value="Tetracycline Repressor, domain 2"/>
    <property type="match status" value="1"/>
</dbReference>
<feature type="domain" description="HTH tetR-type" evidence="5">
    <location>
        <begin position="1"/>
        <end position="53"/>
    </location>
</feature>
<dbReference type="EMBL" id="AP024355">
    <property type="protein sequence ID" value="BCR06079.1"/>
    <property type="molecule type" value="Genomic_DNA"/>
</dbReference>
<dbReference type="InterPro" id="IPR001647">
    <property type="entry name" value="HTH_TetR"/>
</dbReference>
<accession>A0ABM8HY99</accession>
<evidence type="ECO:0000259" key="5">
    <source>
        <dbReference type="PROSITE" id="PS50977"/>
    </source>
</evidence>
<evidence type="ECO:0000256" key="2">
    <source>
        <dbReference type="ARBA" id="ARBA00023125"/>
    </source>
</evidence>
<proteinExistence type="predicted"/>
<keyword evidence="2 4" id="KW-0238">DNA-binding</keyword>
<dbReference type="PANTHER" id="PTHR30055">
    <property type="entry name" value="HTH-TYPE TRANSCRIPTIONAL REGULATOR RUTR"/>
    <property type="match status" value="1"/>
</dbReference>
<reference evidence="6 7" key="2">
    <citation type="journal article" date="2021" name="Int. J. Syst. Evol. Microbiol.">
        <title>Isolation and Polyphasic Characterization of Desulfuromonas versatilis sp. Nov., an Electrogenic Bacteria Capable of Versatile Metabolism Isolated from a Graphene Oxide-Reducing Enrichment Culture.</title>
        <authorList>
            <person name="Xie L."/>
            <person name="Yoshida N."/>
            <person name="Ishii S."/>
            <person name="Meng L."/>
        </authorList>
    </citation>
    <scope>NUCLEOTIDE SEQUENCE [LARGE SCALE GENOMIC DNA]</scope>
    <source>
        <strain evidence="6 7">NIT-T3</strain>
    </source>
</reference>
<name>A0ABM8HY99_9BACT</name>
<keyword evidence="3" id="KW-0804">Transcription</keyword>
<keyword evidence="1" id="KW-0805">Transcription regulation</keyword>
<evidence type="ECO:0000313" key="7">
    <source>
        <dbReference type="Proteomes" id="UP001319827"/>
    </source>
</evidence>
<sequence length="178" mass="20105">MAARRLFVEQGYHRVSIPDIVNVSGVSTGAIYNHFQSKENLARVTHELTLDEFNARLQARLADGQSAFQMLKAFVDLLLEIAEQDPVMMEYMLFMRHGEFLTDIRPICFSEPFRWVQRTIGEGMARGELRRGVLLLAAGAFTGAVLRNIELKLNGVFQGSLQAASRQIMDQAWRTICA</sequence>
<organism evidence="6 7">
    <name type="scientific">Desulfuromonas versatilis</name>
    <dbReference type="NCBI Taxonomy" id="2802975"/>
    <lineage>
        <taxon>Bacteria</taxon>
        <taxon>Pseudomonadati</taxon>
        <taxon>Thermodesulfobacteriota</taxon>
        <taxon>Desulfuromonadia</taxon>
        <taxon>Desulfuromonadales</taxon>
        <taxon>Desulfuromonadaceae</taxon>
        <taxon>Desulfuromonas</taxon>
    </lineage>
</organism>
<dbReference type="InterPro" id="IPR036271">
    <property type="entry name" value="Tet_transcr_reg_TetR-rel_C_sf"/>
</dbReference>
<dbReference type="InterPro" id="IPR050109">
    <property type="entry name" value="HTH-type_TetR-like_transc_reg"/>
</dbReference>
<dbReference type="PROSITE" id="PS01081">
    <property type="entry name" value="HTH_TETR_1"/>
    <property type="match status" value="1"/>
</dbReference>
<dbReference type="Proteomes" id="UP001319827">
    <property type="component" value="Chromosome"/>
</dbReference>
<dbReference type="InterPro" id="IPR023772">
    <property type="entry name" value="DNA-bd_HTH_TetR-type_CS"/>
</dbReference>
<dbReference type="PROSITE" id="PS50977">
    <property type="entry name" value="HTH_TETR_2"/>
    <property type="match status" value="1"/>
</dbReference>
<gene>
    <name evidence="6" type="ORF">DESUT3_31480</name>
</gene>
<evidence type="ECO:0000313" key="6">
    <source>
        <dbReference type="EMBL" id="BCR06079.1"/>
    </source>
</evidence>
<dbReference type="InterPro" id="IPR009057">
    <property type="entry name" value="Homeodomain-like_sf"/>
</dbReference>
<protein>
    <recommendedName>
        <fullName evidence="5">HTH tetR-type domain-containing protein</fullName>
    </recommendedName>
</protein>